<name>X5MBT0_9HYPH</name>
<dbReference type="Gene3D" id="3.40.1280.10">
    <property type="match status" value="1"/>
</dbReference>
<dbReference type="GO" id="GO:0002128">
    <property type="term" value="P:tRNA nucleoside ribose methylation"/>
    <property type="evidence" value="ECO:0007669"/>
    <property type="project" value="TreeGrafter"/>
</dbReference>
<evidence type="ECO:0000313" key="8">
    <source>
        <dbReference type="Proteomes" id="UP000032160"/>
    </source>
</evidence>
<dbReference type="PATRIC" id="fig|1458461.3.peg.272"/>
<dbReference type="RefSeq" id="WP_063958498.1">
    <property type="nucleotide sequence ID" value="NZ_HG966617.1"/>
</dbReference>
<dbReference type="HOGENOM" id="CLU_056931_1_0_5"/>
<keyword evidence="4" id="KW-0949">S-adenosyl-L-methionine</keyword>
<dbReference type="STRING" id="1458461.BN1012_Phect273"/>
<dbReference type="Pfam" id="PF00588">
    <property type="entry name" value="SpoU_methylase"/>
    <property type="match status" value="1"/>
</dbReference>
<dbReference type="PANTHER" id="PTHR42786">
    <property type="entry name" value="TRNA/RRNA METHYLTRANSFERASE"/>
    <property type="match status" value="1"/>
</dbReference>
<reference evidence="7 8" key="1">
    <citation type="journal article" date="2014" name="Front. Genet.">
        <title>Genome and metabolic network of "Candidatus Phaeomarinobacter ectocarpi" Ec32, a new candidate genus of Alphaproteobacteria frequently associated with brown algae.</title>
        <authorList>
            <person name="Dittami S.M."/>
            <person name="Barbeyron T."/>
            <person name="Boyen C."/>
            <person name="Cambefort J."/>
            <person name="Collet G."/>
            <person name="Delage L."/>
            <person name="Gobet A."/>
            <person name="Groisillier A."/>
            <person name="Leblanc C."/>
            <person name="Michel G."/>
            <person name="Scornet D."/>
            <person name="Siegel A."/>
            <person name="Tapia J.E."/>
            <person name="Tonon T."/>
        </authorList>
    </citation>
    <scope>NUCLEOTIDE SEQUENCE [LARGE SCALE GENOMIC DNA]</scope>
    <source>
        <strain evidence="7 8">Ec32</strain>
    </source>
</reference>
<gene>
    <name evidence="7" type="ORF">BN1012_Phect273</name>
</gene>
<protein>
    <submittedName>
        <fullName evidence="7">tRNA:Cm32/Um32 methyltransferase</fullName>
    </submittedName>
</protein>
<organism evidence="7 8">
    <name type="scientific">Candidatus Phaeomarinibacter ectocarpi</name>
    <dbReference type="NCBI Taxonomy" id="1458461"/>
    <lineage>
        <taxon>Bacteria</taxon>
        <taxon>Pseudomonadati</taxon>
        <taxon>Pseudomonadota</taxon>
        <taxon>Alphaproteobacteria</taxon>
        <taxon>Hyphomicrobiales</taxon>
        <taxon>Parvibaculaceae</taxon>
        <taxon>Candidatus Phaeomarinibacter</taxon>
    </lineage>
</organism>
<dbReference type="OrthoDB" id="9806346at2"/>
<dbReference type="EMBL" id="HG966617">
    <property type="protein sequence ID" value="CDO58487.1"/>
    <property type="molecule type" value="Genomic_DNA"/>
</dbReference>
<evidence type="ECO:0000256" key="2">
    <source>
        <dbReference type="ARBA" id="ARBA00022603"/>
    </source>
</evidence>
<dbReference type="InterPro" id="IPR001537">
    <property type="entry name" value="SpoU_MeTrfase"/>
</dbReference>
<dbReference type="CDD" id="cd18093">
    <property type="entry name" value="SpoU-like_TrmJ"/>
    <property type="match status" value="1"/>
</dbReference>
<feature type="domain" description="tRNA/rRNA methyltransferase SpoU type" evidence="6">
    <location>
        <begin position="20"/>
        <end position="169"/>
    </location>
</feature>
<dbReference type="InterPro" id="IPR029028">
    <property type="entry name" value="Alpha/beta_knot_MTases"/>
</dbReference>
<dbReference type="GO" id="GO:0003723">
    <property type="term" value="F:RNA binding"/>
    <property type="evidence" value="ECO:0007669"/>
    <property type="project" value="InterPro"/>
</dbReference>
<evidence type="ECO:0000313" key="7">
    <source>
        <dbReference type="EMBL" id="CDO58487.1"/>
    </source>
</evidence>
<dbReference type="PANTHER" id="PTHR42786:SF7">
    <property type="entry name" value="TRNA_RRNA METHYLTRANSFERASE SPOU TYPE DOMAIN-CONTAINING PROTEIN"/>
    <property type="match status" value="1"/>
</dbReference>
<dbReference type="GO" id="GO:0008173">
    <property type="term" value="F:RNA methyltransferase activity"/>
    <property type="evidence" value="ECO:0007669"/>
    <property type="project" value="InterPro"/>
</dbReference>
<dbReference type="AlphaFoldDB" id="X5MBT0"/>
<keyword evidence="2 7" id="KW-0489">Methyltransferase</keyword>
<evidence type="ECO:0000256" key="5">
    <source>
        <dbReference type="SAM" id="MobiDB-lite"/>
    </source>
</evidence>
<dbReference type="KEGG" id="pect:BN1012_Phect273"/>
<sequence>MAGTDRTKQQTVVEAHSGPAVILVAPQLGENVGTAARAMLNFGLTDLRLVRPRDGWPNAYAVKASSGAFDQIKTVRLFDRTEEAIADLDRVYATTARRRDLIKPTVTPQTAMAEARGIEASGARVGVLFGGERSGLNNDDVTLAHSILTVPVNPSFASINLAQAVLLLGYEYFRQTQEAEPRIDATQDQEMASTGEIVGFFEQLERELDTHNFLYPPEKRPAMVRNIRNLFQRADLTLQEVRTLRGIVTALVRPPRERVPYKERPGKGEQAGKGQRTKSDDAS</sequence>
<feature type="compositionally biased region" description="Basic and acidic residues" evidence="5">
    <location>
        <begin position="255"/>
        <end position="267"/>
    </location>
</feature>
<evidence type="ECO:0000259" key="6">
    <source>
        <dbReference type="Pfam" id="PF00588"/>
    </source>
</evidence>
<comment type="similarity">
    <text evidence="1">Belongs to the class IV-like SAM-binding methyltransferase superfamily. RNA methyltransferase TrmH family.</text>
</comment>
<dbReference type="InterPro" id="IPR004384">
    <property type="entry name" value="RNA_MeTrfase_TrmJ/LasT"/>
</dbReference>
<dbReference type="Gene3D" id="1.10.8.590">
    <property type="match status" value="1"/>
</dbReference>
<dbReference type="GO" id="GO:0005829">
    <property type="term" value="C:cytosol"/>
    <property type="evidence" value="ECO:0007669"/>
    <property type="project" value="TreeGrafter"/>
</dbReference>
<evidence type="ECO:0000256" key="1">
    <source>
        <dbReference type="ARBA" id="ARBA00007228"/>
    </source>
</evidence>
<proteinExistence type="inferred from homology"/>
<keyword evidence="3 7" id="KW-0808">Transferase</keyword>
<evidence type="ECO:0000256" key="3">
    <source>
        <dbReference type="ARBA" id="ARBA00022679"/>
    </source>
</evidence>
<keyword evidence="8" id="KW-1185">Reference proteome</keyword>
<dbReference type="SUPFAM" id="SSF75217">
    <property type="entry name" value="alpha/beta knot"/>
    <property type="match status" value="1"/>
</dbReference>
<feature type="region of interest" description="Disordered" evidence="5">
    <location>
        <begin position="255"/>
        <end position="283"/>
    </location>
</feature>
<dbReference type="InterPro" id="IPR029026">
    <property type="entry name" value="tRNA_m1G_MTases_N"/>
</dbReference>
<accession>X5MBT0</accession>
<dbReference type="Proteomes" id="UP000032160">
    <property type="component" value="Chromosome I"/>
</dbReference>
<evidence type="ECO:0000256" key="4">
    <source>
        <dbReference type="ARBA" id="ARBA00022691"/>
    </source>
</evidence>
<dbReference type="PIRSF" id="PIRSF004808">
    <property type="entry name" value="LasT"/>
    <property type="match status" value="1"/>
</dbReference>